<accession>A0A1V6YPP3</accession>
<dbReference type="STRING" id="60175.A0A1V6YPP3"/>
<name>A0A1V6YPP3_PENNA</name>
<keyword evidence="2" id="KW-1185">Reference proteome</keyword>
<evidence type="ECO:0000313" key="1">
    <source>
        <dbReference type="EMBL" id="OQE89425.1"/>
    </source>
</evidence>
<comment type="caution">
    <text evidence="1">The sequence shown here is derived from an EMBL/GenBank/DDBJ whole genome shotgun (WGS) entry which is preliminary data.</text>
</comment>
<dbReference type="EMBL" id="MOOB01000014">
    <property type="protein sequence ID" value="OQE89425.1"/>
    <property type="molecule type" value="Genomic_DNA"/>
</dbReference>
<organism evidence="1 2">
    <name type="scientific">Penicillium nalgiovense</name>
    <dbReference type="NCBI Taxonomy" id="60175"/>
    <lineage>
        <taxon>Eukaryota</taxon>
        <taxon>Fungi</taxon>
        <taxon>Dikarya</taxon>
        <taxon>Ascomycota</taxon>
        <taxon>Pezizomycotina</taxon>
        <taxon>Eurotiomycetes</taxon>
        <taxon>Eurotiomycetidae</taxon>
        <taxon>Eurotiales</taxon>
        <taxon>Aspergillaceae</taxon>
        <taxon>Penicillium</taxon>
    </lineage>
</organism>
<proteinExistence type="predicted"/>
<dbReference type="AlphaFoldDB" id="A0A1V6YPP3"/>
<protein>
    <submittedName>
        <fullName evidence="1">Uncharacterized protein</fullName>
    </submittedName>
</protein>
<sequence>MSPSSISTSNFTVGVKSRTFHRRFLLRSRPKNILASIVAILLPRRDSAADDSSSVQMYPDIDYAIDISWGYSSKDATGVFQIRGVDALNYLKNANGWALWGSALYATRSQLGGSLSTARPSASVSQSFVANGDF</sequence>
<evidence type="ECO:0000313" key="2">
    <source>
        <dbReference type="Proteomes" id="UP000191691"/>
    </source>
</evidence>
<reference evidence="2" key="1">
    <citation type="journal article" date="2017" name="Nat. Microbiol.">
        <title>Global analysis of biosynthetic gene clusters reveals vast potential of secondary metabolite production in Penicillium species.</title>
        <authorList>
            <person name="Nielsen J.C."/>
            <person name="Grijseels S."/>
            <person name="Prigent S."/>
            <person name="Ji B."/>
            <person name="Dainat J."/>
            <person name="Nielsen K.F."/>
            <person name="Frisvad J.C."/>
            <person name="Workman M."/>
            <person name="Nielsen J."/>
        </authorList>
    </citation>
    <scope>NUCLEOTIDE SEQUENCE [LARGE SCALE GENOMIC DNA]</scope>
    <source>
        <strain evidence="2">IBT 13039</strain>
    </source>
</reference>
<dbReference type="Proteomes" id="UP000191691">
    <property type="component" value="Unassembled WGS sequence"/>
</dbReference>
<gene>
    <name evidence="1" type="ORF">PENNAL_c0014G00636</name>
</gene>